<organism evidence="2 3">
    <name type="scientific">Araneus ventricosus</name>
    <name type="common">Orbweaver spider</name>
    <name type="synonym">Epeira ventricosa</name>
    <dbReference type="NCBI Taxonomy" id="182803"/>
    <lineage>
        <taxon>Eukaryota</taxon>
        <taxon>Metazoa</taxon>
        <taxon>Ecdysozoa</taxon>
        <taxon>Arthropoda</taxon>
        <taxon>Chelicerata</taxon>
        <taxon>Arachnida</taxon>
        <taxon>Araneae</taxon>
        <taxon>Araneomorphae</taxon>
        <taxon>Entelegynae</taxon>
        <taxon>Araneoidea</taxon>
        <taxon>Araneidae</taxon>
        <taxon>Araneus</taxon>
    </lineage>
</organism>
<dbReference type="EMBL" id="BGPR01064524">
    <property type="protein sequence ID" value="GBO39487.1"/>
    <property type="molecule type" value="Genomic_DNA"/>
</dbReference>
<feature type="region of interest" description="Disordered" evidence="1">
    <location>
        <begin position="57"/>
        <end position="82"/>
    </location>
</feature>
<accession>A0A4Y2WUC4</accession>
<comment type="caution">
    <text evidence="2">The sequence shown here is derived from an EMBL/GenBank/DDBJ whole genome shotgun (WGS) entry which is preliminary data.</text>
</comment>
<gene>
    <name evidence="2" type="ORF">AVEN_210868_1</name>
</gene>
<evidence type="ECO:0000313" key="3">
    <source>
        <dbReference type="Proteomes" id="UP000499080"/>
    </source>
</evidence>
<evidence type="ECO:0000256" key="1">
    <source>
        <dbReference type="SAM" id="MobiDB-lite"/>
    </source>
</evidence>
<proteinExistence type="predicted"/>
<dbReference type="Proteomes" id="UP000499080">
    <property type="component" value="Unassembled WGS sequence"/>
</dbReference>
<reference evidence="2 3" key="1">
    <citation type="journal article" date="2019" name="Sci. Rep.">
        <title>Orb-weaving spider Araneus ventricosus genome elucidates the spidroin gene catalogue.</title>
        <authorList>
            <person name="Kono N."/>
            <person name="Nakamura H."/>
            <person name="Ohtoshi R."/>
            <person name="Moran D.A.P."/>
            <person name="Shinohara A."/>
            <person name="Yoshida Y."/>
            <person name="Fujiwara M."/>
            <person name="Mori M."/>
            <person name="Tomita M."/>
            <person name="Arakawa K."/>
        </authorList>
    </citation>
    <scope>NUCLEOTIDE SEQUENCE [LARGE SCALE GENOMIC DNA]</scope>
</reference>
<keyword evidence="3" id="KW-1185">Reference proteome</keyword>
<dbReference type="AlphaFoldDB" id="A0A4Y2WUC4"/>
<sequence>MVLSSAWTVCCAIHSPSTQGGECSLHSAALQLAVKQRRSRKHCSLLLSKKSGAPTKGVQAANGALSDSSEGCMSFPSPELRI</sequence>
<evidence type="ECO:0000313" key="2">
    <source>
        <dbReference type="EMBL" id="GBO39487.1"/>
    </source>
</evidence>
<name>A0A4Y2WUC4_ARAVE</name>
<protein>
    <submittedName>
        <fullName evidence="2">Uncharacterized protein</fullName>
    </submittedName>
</protein>